<name>A0A4Y2LF90_ARAVE</name>
<comment type="caution">
    <text evidence="2">The sequence shown here is derived from an EMBL/GenBank/DDBJ whole genome shotgun (WGS) entry which is preliminary data.</text>
</comment>
<dbReference type="SUPFAM" id="SSF46689">
    <property type="entry name" value="Homeodomain-like"/>
    <property type="match status" value="1"/>
</dbReference>
<dbReference type="AlphaFoldDB" id="A0A4Y2LF90"/>
<keyword evidence="3" id="KW-1185">Reference proteome</keyword>
<dbReference type="EMBL" id="BGPR01005698">
    <property type="protein sequence ID" value="GBN12613.1"/>
    <property type="molecule type" value="Genomic_DNA"/>
</dbReference>
<protein>
    <recommendedName>
        <fullName evidence="4">Transposase Tc1-like domain-containing protein</fullName>
    </recommendedName>
</protein>
<dbReference type="GO" id="GO:0005634">
    <property type="term" value="C:nucleus"/>
    <property type="evidence" value="ECO:0007669"/>
    <property type="project" value="UniProtKB-SubCell"/>
</dbReference>
<gene>
    <name evidence="2" type="ORF">AVEN_12501_1</name>
</gene>
<evidence type="ECO:0000313" key="2">
    <source>
        <dbReference type="EMBL" id="GBN12613.1"/>
    </source>
</evidence>
<organism evidence="2 3">
    <name type="scientific">Araneus ventricosus</name>
    <name type="common">Orbweaver spider</name>
    <name type="synonym">Epeira ventricosa</name>
    <dbReference type="NCBI Taxonomy" id="182803"/>
    <lineage>
        <taxon>Eukaryota</taxon>
        <taxon>Metazoa</taxon>
        <taxon>Ecdysozoa</taxon>
        <taxon>Arthropoda</taxon>
        <taxon>Chelicerata</taxon>
        <taxon>Arachnida</taxon>
        <taxon>Araneae</taxon>
        <taxon>Araneomorphae</taxon>
        <taxon>Entelegynae</taxon>
        <taxon>Araneoidea</taxon>
        <taxon>Araneidae</taxon>
        <taxon>Araneus</taxon>
    </lineage>
</organism>
<evidence type="ECO:0000313" key="3">
    <source>
        <dbReference type="Proteomes" id="UP000499080"/>
    </source>
</evidence>
<dbReference type="InterPro" id="IPR009057">
    <property type="entry name" value="Homeodomain-like_sf"/>
</dbReference>
<comment type="subcellular location">
    <subcellularLocation>
        <location evidence="1">Nucleus</location>
    </subcellularLocation>
</comment>
<proteinExistence type="predicted"/>
<dbReference type="OrthoDB" id="6433509at2759"/>
<reference evidence="2 3" key="1">
    <citation type="journal article" date="2019" name="Sci. Rep.">
        <title>Orb-weaving spider Araneus ventricosus genome elucidates the spidroin gene catalogue.</title>
        <authorList>
            <person name="Kono N."/>
            <person name="Nakamura H."/>
            <person name="Ohtoshi R."/>
            <person name="Moran D.A.P."/>
            <person name="Shinohara A."/>
            <person name="Yoshida Y."/>
            <person name="Fujiwara M."/>
            <person name="Mori M."/>
            <person name="Tomita M."/>
            <person name="Arakawa K."/>
        </authorList>
    </citation>
    <scope>NUCLEOTIDE SEQUENCE [LARGE SCALE GENOMIC DNA]</scope>
</reference>
<sequence>MSDVQRGMIFGAVFVGASVSRTANLMGVSRTTVSRVMPAYTKLGKVSSAKHNGGQKSKFTDRDRRALKKIVARKRKTTLPQITTEMNTHLQNPVSTKSIQRELRAAIHGRVAIPKLQNAMKRRKSRRRML</sequence>
<evidence type="ECO:0000256" key="1">
    <source>
        <dbReference type="ARBA" id="ARBA00004123"/>
    </source>
</evidence>
<dbReference type="Proteomes" id="UP000499080">
    <property type="component" value="Unassembled WGS sequence"/>
</dbReference>
<accession>A0A4Y2LF90</accession>
<evidence type="ECO:0008006" key="4">
    <source>
        <dbReference type="Google" id="ProtNLM"/>
    </source>
</evidence>